<comment type="caution">
    <text evidence="1">The sequence shown here is derived from an EMBL/GenBank/DDBJ whole genome shotgun (WGS) entry which is preliminary data.</text>
</comment>
<protein>
    <submittedName>
        <fullName evidence="1">Uncharacterized protein</fullName>
    </submittedName>
</protein>
<evidence type="ECO:0000313" key="1">
    <source>
        <dbReference type="EMBL" id="KAG5548211.1"/>
    </source>
</evidence>
<accession>A0AAV6K6V2</accession>
<organism evidence="1 2">
    <name type="scientific">Rhododendron griersonianum</name>
    <dbReference type="NCBI Taxonomy" id="479676"/>
    <lineage>
        <taxon>Eukaryota</taxon>
        <taxon>Viridiplantae</taxon>
        <taxon>Streptophyta</taxon>
        <taxon>Embryophyta</taxon>
        <taxon>Tracheophyta</taxon>
        <taxon>Spermatophyta</taxon>
        <taxon>Magnoliopsida</taxon>
        <taxon>eudicotyledons</taxon>
        <taxon>Gunneridae</taxon>
        <taxon>Pentapetalae</taxon>
        <taxon>asterids</taxon>
        <taxon>Ericales</taxon>
        <taxon>Ericaceae</taxon>
        <taxon>Ericoideae</taxon>
        <taxon>Rhodoreae</taxon>
        <taxon>Rhododendron</taxon>
    </lineage>
</organism>
<dbReference type="Proteomes" id="UP000823749">
    <property type="component" value="Chromosome 5"/>
</dbReference>
<dbReference type="AlphaFoldDB" id="A0AAV6K6V2"/>
<proteinExistence type="predicted"/>
<dbReference type="EMBL" id="JACTNZ010000005">
    <property type="protein sequence ID" value="KAG5548211.1"/>
    <property type="molecule type" value="Genomic_DNA"/>
</dbReference>
<evidence type="ECO:0000313" key="2">
    <source>
        <dbReference type="Proteomes" id="UP000823749"/>
    </source>
</evidence>
<sequence length="64" mass="7206">MKSHSLIMVFNAICIFFLFLLVFYSVPVQGFRPLLYHHSFPSSSIKIFITGRAYSGPSRSGPGH</sequence>
<gene>
    <name evidence="1" type="ORF">RHGRI_013792</name>
</gene>
<keyword evidence="2" id="KW-1185">Reference proteome</keyword>
<name>A0AAV6K6V2_9ERIC</name>
<reference evidence="1" key="1">
    <citation type="submission" date="2020-08" db="EMBL/GenBank/DDBJ databases">
        <title>Plant Genome Project.</title>
        <authorList>
            <person name="Zhang R.-G."/>
        </authorList>
    </citation>
    <scope>NUCLEOTIDE SEQUENCE</scope>
    <source>
        <strain evidence="1">WSP0</strain>
        <tissue evidence="1">Leaf</tissue>
    </source>
</reference>